<comment type="caution">
    <text evidence="2">The sequence shown here is derived from an EMBL/GenBank/DDBJ whole genome shotgun (WGS) entry which is preliminary data.</text>
</comment>
<proteinExistence type="predicted"/>
<feature type="compositionally biased region" description="Basic and acidic residues" evidence="1">
    <location>
        <begin position="51"/>
        <end position="65"/>
    </location>
</feature>
<evidence type="ECO:0000313" key="2">
    <source>
        <dbReference type="EMBL" id="MEB2583610.1"/>
    </source>
</evidence>
<keyword evidence="3" id="KW-1185">Reference proteome</keyword>
<sequence>MPMDARDRAAIEALRTNAAGIQRVVKGKKAAEVNEALRPKSEAGRGILGECHPRRFQQERDPTIG</sequence>
<evidence type="ECO:0000256" key="1">
    <source>
        <dbReference type="SAM" id="MobiDB-lite"/>
    </source>
</evidence>
<organism evidence="2 3">
    <name type="scientific">Burkholderia anthinoferrum</name>
    <dbReference type="NCBI Taxonomy" id="3090833"/>
    <lineage>
        <taxon>Bacteria</taxon>
        <taxon>Pseudomonadati</taxon>
        <taxon>Pseudomonadota</taxon>
        <taxon>Betaproteobacteria</taxon>
        <taxon>Burkholderiales</taxon>
        <taxon>Burkholderiaceae</taxon>
        <taxon>Burkholderia</taxon>
    </lineage>
</organism>
<name>A0ABU5WX56_9BURK</name>
<gene>
    <name evidence="2" type="ORF">SB593_32205</name>
</gene>
<protein>
    <submittedName>
        <fullName evidence="2">Uncharacterized protein</fullName>
    </submittedName>
</protein>
<feature type="region of interest" description="Disordered" evidence="1">
    <location>
        <begin position="40"/>
        <end position="65"/>
    </location>
</feature>
<evidence type="ECO:0000313" key="3">
    <source>
        <dbReference type="Proteomes" id="UP001304467"/>
    </source>
</evidence>
<dbReference type="EMBL" id="JAWRLE010000080">
    <property type="protein sequence ID" value="MEB2583610.1"/>
    <property type="molecule type" value="Genomic_DNA"/>
</dbReference>
<reference evidence="2 3" key="1">
    <citation type="journal article" date="2023" name="Front. Microbiol.">
        <title>Genomic analyses of Burkholderia respiratory isolates indicates two evolutionarily distinct B. anthina clades.</title>
        <authorList>
            <person name="Pham A."/>
            <person name="Volmer J.G."/>
            <person name="Chambers D.C."/>
            <person name="Smith D.J."/>
            <person name="Reid D.W."/>
            <person name="Burr L."/>
            <person name="Wells T.J."/>
        </authorList>
    </citation>
    <scope>NUCLEOTIDE SEQUENCE [LARGE SCALE GENOMIC DNA]</scope>
    <source>
        <strain evidence="2 3">BCCIQ07A</strain>
    </source>
</reference>
<accession>A0ABU5WX56</accession>
<dbReference type="Proteomes" id="UP001304467">
    <property type="component" value="Unassembled WGS sequence"/>
</dbReference>
<dbReference type="RefSeq" id="WP_124659349.1">
    <property type="nucleotide sequence ID" value="NZ_JAWRKY010000009.1"/>
</dbReference>